<organism evidence="2 3">
    <name type="scientific">Blastococcus carthaginiensis</name>
    <dbReference type="NCBI Taxonomy" id="3050034"/>
    <lineage>
        <taxon>Bacteria</taxon>
        <taxon>Bacillati</taxon>
        <taxon>Actinomycetota</taxon>
        <taxon>Actinomycetes</taxon>
        <taxon>Geodermatophilales</taxon>
        <taxon>Geodermatophilaceae</taxon>
        <taxon>Blastococcus</taxon>
    </lineage>
</organism>
<feature type="domain" description="Glycosyltransferase 2-like" evidence="1">
    <location>
        <begin position="95"/>
        <end position="204"/>
    </location>
</feature>
<dbReference type="InterPro" id="IPR023981">
    <property type="entry name" value="MftF"/>
</dbReference>
<dbReference type="EMBL" id="JASNFN010000001">
    <property type="protein sequence ID" value="MDP5181089.1"/>
    <property type="molecule type" value="Genomic_DNA"/>
</dbReference>
<dbReference type="InterPro" id="IPR001173">
    <property type="entry name" value="Glyco_trans_2-like"/>
</dbReference>
<proteinExistence type="predicted"/>
<dbReference type="PANTHER" id="PTHR43646:SF6">
    <property type="entry name" value="PRE-MYCOFACTOCIN GLYCOSYLTRANSFERASE"/>
    <property type="match status" value="1"/>
</dbReference>
<reference evidence="3" key="1">
    <citation type="submission" date="2023-05" db="EMBL/GenBank/DDBJ databases">
        <title>Draft genome of Pseudofrankia sp. BMG5.37.</title>
        <authorList>
            <person name="Gtari M."/>
            <person name="Ghodhbane F."/>
            <person name="Sbissi I."/>
        </authorList>
    </citation>
    <scope>NUCLEOTIDE SEQUENCE [LARGE SCALE GENOMIC DNA]</scope>
    <source>
        <strain evidence="3">BMG 814</strain>
    </source>
</reference>
<evidence type="ECO:0000259" key="1">
    <source>
        <dbReference type="Pfam" id="PF00535"/>
    </source>
</evidence>
<dbReference type="PANTHER" id="PTHR43646">
    <property type="entry name" value="GLYCOSYLTRANSFERASE"/>
    <property type="match status" value="1"/>
</dbReference>
<accession>A0ABT9I7C3</accession>
<evidence type="ECO:0000313" key="2">
    <source>
        <dbReference type="EMBL" id="MDP5181089.1"/>
    </source>
</evidence>
<gene>
    <name evidence="2" type="primary">mftF</name>
    <name evidence="2" type="ORF">QOZ88_00415</name>
</gene>
<dbReference type="InterPro" id="IPR029044">
    <property type="entry name" value="Nucleotide-diphossugar_trans"/>
</dbReference>
<dbReference type="Pfam" id="PF00535">
    <property type="entry name" value="Glycos_transf_2"/>
    <property type="match status" value="1"/>
</dbReference>
<name>A0ABT9I7C3_9ACTN</name>
<dbReference type="SUPFAM" id="SSF53448">
    <property type="entry name" value="Nucleotide-diphospho-sugar transferases"/>
    <property type="match status" value="1"/>
</dbReference>
<dbReference type="Gene3D" id="3.90.550.10">
    <property type="entry name" value="Spore Coat Polysaccharide Biosynthesis Protein SpsA, Chain A"/>
    <property type="match status" value="1"/>
</dbReference>
<protein>
    <submittedName>
        <fullName evidence="2">Mycofactocin biosynthesis glycosyltransferase MftF</fullName>
    </submittedName>
</protein>
<dbReference type="Proteomes" id="UP001233673">
    <property type="component" value="Unassembled WGS sequence"/>
</dbReference>
<dbReference type="NCBIfam" id="TIGR03965">
    <property type="entry name" value="mycofact_glyco"/>
    <property type="match status" value="1"/>
</dbReference>
<keyword evidence="3" id="KW-1185">Reference proteome</keyword>
<sequence>MIPAPPERRLPDGFAVRLDPRTRRRDGGATLLGGSPLRLLRLAPRAAGLLATDRLAVRDATSAALAARLLDAGLAHPDVPAHPDLPADADPAGVTVVVPVKDRPAGLARLLAALRADPATAGLPVVVVDDGSAVPVMAPEGVRVLRHPSARGPAAARNAGLAAAMTDLVAFLDSDCVPLPGWLARLRPHLADPRLAVVGPRIVPLAGAARGWTSPYEEVAGALGMGPHPAAVRPLSAVSYLPSAALLVRRAAMGAGFDEAMRVAEDVDLVWRLTAAGWRVRYEPAAAVAHEHPARTADWLRRRAFYGTGAALLAARHGPAVSPLVIAPETAATWALLVAGGRWGRGAGIGLLGWTTARLARRLARPGEPAPAALAAGLAVRGLAASGQALARAVTRHHWPLAAAAAVGSRRARRGLLAIAVADALVSWWPHRGRTGPVRHGLARRLDDLAYGTGLWAGAVRARDARALLPVRPPR</sequence>
<dbReference type="RefSeq" id="WP_305997866.1">
    <property type="nucleotide sequence ID" value="NZ_JASNFN010000001.1"/>
</dbReference>
<comment type="caution">
    <text evidence="2">The sequence shown here is derived from an EMBL/GenBank/DDBJ whole genome shotgun (WGS) entry which is preliminary data.</text>
</comment>
<evidence type="ECO:0000313" key="3">
    <source>
        <dbReference type="Proteomes" id="UP001233673"/>
    </source>
</evidence>